<dbReference type="RefSeq" id="WP_194093955.1">
    <property type="nucleotide sequence ID" value="NZ_JADFTZ010000001.1"/>
</dbReference>
<evidence type="ECO:0000256" key="1">
    <source>
        <dbReference type="ARBA" id="ARBA00022670"/>
    </source>
</evidence>
<dbReference type="NCBIfam" id="TIGR04183">
    <property type="entry name" value="Por_Secre_tail"/>
    <property type="match status" value="1"/>
</dbReference>
<reference evidence="8 9" key="1">
    <citation type="submission" date="2020-10" db="EMBL/GenBank/DDBJ databases">
        <title>The genome sequence of Flavobacterium aquaticum 1Y8A.</title>
        <authorList>
            <person name="Liu Y."/>
        </authorList>
    </citation>
    <scope>NUCLEOTIDE SEQUENCE [LARGE SCALE GENOMIC DNA]</scope>
    <source>
        <strain evidence="8 9">1Y8A</strain>
    </source>
</reference>
<feature type="domain" description="P/Homo B" evidence="7">
    <location>
        <begin position="868"/>
        <end position="1019"/>
    </location>
</feature>
<dbReference type="PROSITE" id="PS51829">
    <property type="entry name" value="P_HOMO_B"/>
    <property type="match status" value="1"/>
</dbReference>
<dbReference type="InterPro" id="IPR026444">
    <property type="entry name" value="Secre_tail"/>
</dbReference>
<sequence>MKRNLLLIVFVFFSFVLNAQNNKFWNSYQNDRSKIETNKSVNRITFPKEFDLYTLNLTALKQELFTVVNSTSKKSVIISLPNTRGEMELFEMYEASNFVPELQAQFPEIRAFSGKSLTDKSSLLKLSISPQGISSTVFRANRENEFIESYSQDNVIYAVYSSKRDKAKLPWTCTTEDQEFLEKTSSKFDSNVTSRLSDATLRTMRLAQSCTAEYANYFGATSAAQVGLVMAAFNATMTRCNGVYEKDLALHLNLVANTTSVIYYNPATDPYSAAAQMGNWNGELQATLTSVIGEANYDIGHLFGATGGGGNAGCIGCICVDGQKGSGITSPADGIPQGDNFDIDYVTHEIGHQLGMNHSFTHSAQTLPAQREVGSGVTIMGYAGITSYDVARHSIDTYHAYNIYQFEANVSTKTCPVLVSVASANVAPVVNAGADYIIPISTPFILEGSATDANGDAITYQWEQNDAITGTGQAGASSPASPTKTIGPNWVSMLPSTSPNRYMPRLSSILANSATTNGTGNEIILVEALSSVARDLNFRLTVRDNAPYSSSTPEVGQTGYDDMKVTVASTAGPFLVSAPNTAVSWTPGTNQNVTWAVASTDTGTVNTKFVDIYLSTDGGNTYPILLASRVPNDGSETITVPNLPGTTNRIMVRGNGNIFFDISNTNFTIAAATSTFAVAFNGIAGDQNKSFCQGATATFSIDYKALSGFSGTTTFAATGNPAGTTVSFSPASINANGTVTMSITNTAGVTPGSYNIIVTATSGAVNKTVPFYLTILNSNFGTQTLTSPANNAINQSTILTLSWPANGAATSYDVQVATDAGFTTIIYSGNVVGTSYALNGLADATTYYWRVKPKNAGCEGVYSATFNFKTGQTNCNLTSSVDVPKTIRSNNANTVTSTLTVASGVVITDLNVNLNITHTYIQDLTIRLTSPSGTVLDLLVEPCGDNDNMNVTIDDSGSVVACGAGNPSLSGVVVPSQPLSTFNGLNSAGTWTLTVIDGYSGDGGTLNSWSLNFCSTQPLSSNSNQINDLVVYPNPNNGNFNIQFTSNSGNEIKVNVHDIRGREIFNRSYANTGLFNETLQLDNVQSGIYLVTVQDGSKKEVKKIVVN</sequence>
<dbReference type="Pfam" id="PF01483">
    <property type="entry name" value="P_proprotein"/>
    <property type="match status" value="1"/>
</dbReference>
<dbReference type="Gene3D" id="3.40.390.10">
    <property type="entry name" value="Collagenase (Catalytic Domain)"/>
    <property type="match status" value="1"/>
</dbReference>
<evidence type="ECO:0000313" key="8">
    <source>
        <dbReference type="EMBL" id="MBE9575932.1"/>
    </source>
</evidence>
<keyword evidence="2 5" id="KW-0732">Signal</keyword>
<evidence type="ECO:0000256" key="3">
    <source>
        <dbReference type="ARBA" id="ARBA00022801"/>
    </source>
</evidence>
<dbReference type="Pfam" id="PF18962">
    <property type="entry name" value="Por_Secre_tail"/>
    <property type="match status" value="1"/>
</dbReference>
<dbReference type="InterPro" id="IPR036116">
    <property type="entry name" value="FN3_sf"/>
</dbReference>
<protein>
    <submittedName>
        <fullName evidence="8">Proprotein convertase P-domain-containing protein</fullName>
    </submittedName>
</protein>
<evidence type="ECO:0000313" key="9">
    <source>
        <dbReference type="Proteomes" id="UP000656274"/>
    </source>
</evidence>
<keyword evidence="3" id="KW-0378">Hydrolase</keyword>
<comment type="caution">
    <text evidence="8">The sequence shown here is derived from an EMBL/GenBank/DDBJ whole genome shotgun (WGS) entry which is preliminary data.</text>
</comment>
<keyword evidence="1" id="KW-0645">Protease</keyword>
<accession>A0ABR9WQ03</accession>
<dbReference type="Gene3D" id="2.60.120.260">
    <property type="entry name" value="Galactose-binding domain-like"/>
    <property type="match status" value="1"/>
</dbReference>
<feature type="chain" id="PRO_5047446181" evidence="5">
    <location>
        <begin position="20"/>
        <end position="1107"/>
    </location>
</feature>
<feature type="signal peptide" evidence="5">
    <location>
        <begin position="1"/>
        <end position="19"/>
    </location>
</feature>
<keyword evidence="9" id="KW-1185">Reference proteome</keyword>
<dbReference type="PROSITE" id="PS50853">
    <property type="entry name" value="FN3"/>
    <property type="match status" value="1"/>
</dbReference>
<proteinExistence type="predicted"/>
<evidence type="ECO:0000259" key="6">
    <source>
        <dbReference type="PROSITE" id="PS50853"/>
    </source>
</evidence>
<dbReference type="Proteomes" id="UP000656274">
    <property type="component" value="Unassembled WGS sequence"/>
</dbReference>
<dbReference type="SUPFAM" id="SSF55486">
    <property type="entry name" value="Metalloproteases ('zincins'), catalytic domain"/>
    <property type="match status" value="1"/>
</dbReference>
<dbReference type="SUPFAM" id="SSF49265">
    <property type="entry name" value="Fibronectin type III"/>
    <property type="match status" value="1"/>
</dbReference>
<evidence type="ECO:0000256" key="5">
    <source>
        <dbReference type="SAM" id="SignalP"/>
    </source>
</evidence>
<evidence type="ECO:0000256" key="4">
    <source>
        <dbReference type="SAM" id="MobiDB-lite"/>
    </source>
</evidence>
<dbReference type="SUPFAM" id="SSF49785">
    <property type="entry name" value="Galactose-binding domain-like"/>
    <property type="match status" value="1"/>
</dbReference>
<dbReference type="Gene3D" id="2.60.40.10">
    <property type="entry name" value="Immunoglobulins"/>
    <property type="match status" value="2"/>
</dbReference>
<dbReference type="EMBL" id="JADFTZ010000001">
    <property type="protein sequence ID" value="MBE9575932.1"/>
    <property type="molecule type" value="Genomic_DNA"/>
</dbReference>
<evidence type="ECO:0000259" key="7">
    <source>
        <dbReference type="PROSITE" id="PS51829"/>
    </source>
</evidence>
<organism evidence="8 9">
    <name type="scientific">Flavobacterium proteolyticum</name>
    <dbReference type="NCBI Taxonomy" id="2911683"/>
    <lineage>
        <taxon>Bacteria</taxon>
        <taxon>Pseudomonadati</taxon>
        <taxon>Bacteroidota</taxon>
        <taxon>Flavobacteriia</taxon>
        <taxon>Flavobacteriales</taxon>
        <taxon>Flavobacteriaceae</taxon>
        <taxon>Flavobacterium</taxon>
    </lineage>
</organism>
<dbReference type="InterPro" id="IPR003961">
    <property type="entry name" value="FN3_dom"/>
</dbReference>
<feature type="domain" description="Fibronectin type-III" evidence="6">
    <location>
        <begin position="784"/>
        <end position="873"/>
    </location>
</feature>
<evidence type="ECO:0000256" key="2">
    <source>
        <dbReference type="ARBA" id="ARBA00022729"/>
    </source>
</evidence>
<dbReference type="InterPro" id="IPR024079">
    <property type="entry name" value="MetalloPept_cat_dom_sf"/>
</dbReference>
<gene>
    <name evidence="8" type="ORF">IM755_04340</name>
</gene>
<dbReference type="Pfam" id="PF13583">
    <property type="entry name" value="Reprolysin_4"/>
    <property type="match status" value="1"/>
</dbReference>
<dbReference type="InterPro" id="IPR002884">
    <property type="entry name" value="P_dom"/>
</dbReference>
<feature type="compositionally biased region" description="Polar residues" evidence="4">
    <location>
        <begin position="469"/>
        <end position="486"/>
    </location>
</feature>
<dbReference type="InterPro" id="IPR008979">
    <property type="entry name" value="Galactose-bd-like_sf"/>
</dbReference>
<feature type="region of interest" description="Disordered" evidence="4">
    <location>
        <begin position="469"/>
        <end position="489"/>
    </location>
</feature>
<name>A0ABR9WQ03_9FLAO</name>
<dbReference type="InterPro" id="IPR013783">
    <property type="entry name" value="Ig-like_fold"/>
</dbReference>